<organism evidence="1">
    <name type="scientific">Culex pipiens</name>
    <name type="common">House mosquito</name>
    <dbReference type="NCBI Taxonomy" id="7175"/>
    <lineage>
        <taxon>Eukaryota</taxon>
        <taxon>Metazoa</taxon>
        <taxon>Ecdysozoa</taxon>
        <taxon>Arthropoda</taxon>
        <taxon>Hexapoda</taxon>
        <taxon>Insecta</taxon>
        <taxon>Pterygota</taxon>
        <taxon>Neoptera</taxon>
        <taxon>Endopterygota</taxon>
        <taxon>Diptera</taxon>
        <taxon>Nematocera</taxon>
        <taxon>Culicoidea</taxon>
        <taxon>Culicidae</taxon>
        <taxon>Culicinae</taxon>
        <taxon>Culicini</taxon>
        <taxon>Culex</taxon>
        <taxon>Culex</taxon>
    </lineage>
</organism>
<name>A0A8D8K3G1_CULPI</name>
<protein>
    <submittedName>
        <fullName evidence="1">(northern house mosquito) hypothetical protein</fullName>
    </submittedName>
</protein>
<evidence type="ECO:0000313" key="1">
    <source>
        <dbReference type="EMBL" id="CAG6580757.1"/>
    </source>
</evidence>
<dbReference type="EMBL" id="HBUE01199462">
    <property type="protein sequence ID" value="CAG6528976.1"/>
    <property type="molecule type" value="Transcribed_RNA"/>
</dbReference>
<dbReference type="EMBL" id="HBUE01199463">
    <property type="protein sequence ID" value="CAG6528980.1"/>
    <property type="molecule type" value="Transcribed_RNA"/>
</dbReference>
<reference evidence="1" key="1">
    <citation type="submission" date="2021-05" db="EMBL/GenBank/DDBJ databases">
        <authorList>
            <person name="Alioto T."/>
            <person name="Alioto T."/>
            <person name="Gomez Garrido J."/>
        </authorList>
    </citation>
    <scope>NUCLEOTIDE SEQUENCE</scope>
</reference>
<dbReference type="EMBL" id="HBUE01305615">
    <property type="protein sequence ID" value="CAG6580761.1"/>
    <property type="molecule type" value="Transcribed_RNA"/>
</dbReference>
<dbReference type="EMBL" id="HBUE01099368">
    <property type="protein sequence ID" value="CAG6484507.1"/>
    <property type="molecule type" value="Transcribed_RNA"/>
</dbReference>
<dbReference type="EMBL" id="HBUE01305614">
    <property type="protein sequence ID" value="CAG6580757.1"/>
    <property type="molecule type" value="Transcribed_RNA"/>
</dbReference>
<accession>A0A8D8K3G1</accession>
<dbReference type="EMBL" id="HBUE01099367">
    <property type="protein sequence ID" value="CAG6484505.1"/>
    <property type="molecule type" value="Transcribed_RNA"/>
</dbReference>
<dbReference type="AlphaFoldDB" id="A0A8D8K3G1"/>
<sequence length="119" mass="13137">MTKNLKSCGSCGLTLAIQSVVDVLEGVLSSVLIVMGHVSSNRLLRICRISSTLPGTTSIRAPASMALDKVYCTSISWFSTHHRTACSRFRCKNATSTWASRIFAQRMPSLRCRRNMNLL</sequence>
<dbReference type="EMBL" id="HBUE01099365">
    <property type="protein sequence ID" value="CAG6484499.1"/>
    <property type="molecule type" value="Transcribed_RNA"/>
</dbReference>
<proteinExistence type="predicted"/>